<evidence type="ECO:0000256" key="14">
    <source>
        <dbReference type="ARBA" id="ARBA00023180"/>
    </source>
</evidence>
<gene>
    <name evidence="23" type="ORF">CYY_009593</name>
</gene>
<dbReference type="PANTHER" id="PTHR11742">
    <property type="entry name" value="MANNOSYL-OLIGOSACCHARIDE ALPHA-1,2-MANNOSIDASE-RELATED"/>
    <property type="match status" value="1"/>
</dbReference>
<feature type="region of interest" description="Disordered" evidence="22">
    <location>
        <begin position="1"/>
        <end position="54"/>
    </location>
</feature>
<dbReference type="InterPro" id="IPR036026">
    <property type="entry name" value="Seven-hairpin_glycosidases"/>
</dbReference>
<dbReference type="AlphaFoldDB" id="A0A8J4V2T2"/>
<evidence type="ECO:0000256" key="17">
    <source>
        <dbReference type="ARBA" id="ARBA00048605"/>
    </source>
</evidence>
<evidence type="ECO:0000256" key="11">
    <source>
        <dbReference type="ARBA" id="ARBA00023034"/>
    </source>
</evidence>
<comment type="pathway">
    <text evidence="3">Protein modification; protein glycosylation.</text>
</comment>
<comment type="caution">
    <text evidence="23">The sequence shown here is derived from an EMBL/GenBank/DDBJ whole genome shotgun (WGS) entry which is preliminary data.</text>
</comment>
<dbReference type="InterPro" id="IPR012341">
    <property type="entry name" value="6hp_glycosidase-like_sf"/>
</dbReference>
<comment type="catalytic activity">
    <reaction evidence="17">
        <text>N(4)-(alpha-D-Man-(1-&gt;2)-alpha-D-Man-(1-&gt;2)-alpha-D-Man-(1-&gt;3)-[alpha-D-Man-(1-&gt;2)-alpha-D-Man-(1-&gt;3)-[alpha-D-Man-(1-&gt;2)-alpha-D-Man-(1-&gt;6)]-alpha-D-Man-(1-&gt;6)]-beta-D-Man-(1-&gt;4)-beta-D-GlcNAc-(1-&gt;4)-beta-D-GlcNAc)-L-asparaginyl-[protein] (N-glucan mannose isomer 9A1,2,3B1,2,3) + 4 H2O = N(4)-(alpha-D-Man-(1-&gt;3)-[alpha-D-Man-(1-&gt;3)-[alpha-D-Man-(1-&gt;6)]-alpha-D-Man-(1-&gt;6)]-beta-D-Man-(1-&gt;4)-beta-D-GlcNAc-(1-&gt;4)-beta-D-GlcNAc)-L-asparaginyl-[protein] (N-glucan mannose isomer 5A1,2) + 4 beta-D-mannose</text>
        <dbReference type="Rhea" id="RHEA:56008"/>
        <dbReference type="Rhea" id="RHEA-COMP:14356"/>
        <dbReference type="Rhea" id="RHEA-COMP:14367"/>
        <dbReference type="ChEBI" id="CHEBI:15377"/>
        <dbReference type="ChEBI" id="CHEBI:28563"/>
        <dbReference type="ChEBI" id="CHEBI:59087"/>
        <dbReference type="ChEBI" id="CHEBI:139493"/>
        <dbReference type="EC" id="3.2.1.113"/>
    </reaction>
</comment>
<evidence type="ECO:0000256" key="5">
    <source>
        <dbReference type="ARBA" id="ARBA00022692"/>
    </source>
</evidence>
<dbReference type="GO" id="GO:0000139">
    <property type="term" value="C:Golgi membrane"/>
    <property type="evidence" value="ECO:0007669"/>
    <property type="project" value="UniProtKB-SubCell"/>
</dbReference>
<name>A0A8J4V2T2_9MYCE</name>
<dbReference type="GO" id="GO:0005975">
    <property type="term" value="P:carbohydrate metabolic process"/>
    <property type="evidence" value="ECO:0007669"/>
    <property type="project" value="InterPro"/>
</dbReference>
<evidence type="ECO:0000256" key="7">
    <source>
        <dbReference type="ARBA" id="ARBA00022801"/>
    </source>
</evidence>
<evidence type="ECO:0000256" key="19">
    <source>
        <dbReference type="PIRSR" id="PIRSR601382-2"/>
    </source>
</evidence>
<keyword evidence="7 21" id="KW-0378">Hydrolase</keyword>
<feature type="compositionally biased region" description="Low complexity" evidence="22">
    <location>
        <begin position="10"/>
        <end position="54"/>
    </location>
</feature>
<dbReference type="Gene3D" id="1.50.10.10">
    <property type="match status" value="1"/>
</dbReference>
<evidence type="ECO:0000256" key="21">
    <source>
        <dbReference type="RuleBase" id="RU361193"/>
    </source>
</evidence>
<feature type="binding site" evidence="19">
    <location>
        <position position="578"/>
    </location>
    <ligand>
        <name>Ca(2+)</name>
        <dbReference type="ChEBI" id="CHEBI:29108"/>
    </ligand>
</feature>
<keyword evidence="11" id="KW-0333">Golgi apparatus</keyword>
<dbReference type="PANTHER" id="PTHR11742:SF6">
    <property type="entry name" value="MANNOSYL-OLIGOSACCHARIDE ALPHA-1,2-MANNOSIDASE IA-RELATED"/>
    <property type="match status" value="1"/>
</dbReference>
<evidence type="ECO:0000256" key="15">
    <source>
        <dbReference type="ARBA" id="ARBA00023295"/>
    </source>
</evidence>
<evidence type="ECO:0000313" key="24">
    <source>
        <dbReference type="Proteomes" id="UP000695562"/>
    </source>
</evidence>
<evidence type="ECO:0000256" key="13">
    <source>
        <dbReference type="ARBA" id="ARBA00023157"/>
    </source>
</evidence>
<comment type="catalytic activity">
    <reaction evidence="16">
        <text>N(4)-(alpha-D-Man-(1-&gt;2)-alpha-D-Man-(1-&gt;2)-alpha-D-Man-(1-&gt;3)-[alpha-D-Man-(1-&gt;3)-[alpha-D-Man-(1-&gt;2)-alpha-D-Man-(1-&gt;6)]-alpha-D-Man-(1-&gt;6)]-beta-D-Man-(1-&gt;4)-beta-D-GlcNAc-(1-&gt;4)-beta-D-GlcNAc)-L-asparaginyl-[protein] (N-glucan mannose isomer 8A1,2,3B1,3) + 3 H2O = N(4)-(alpha-D-Man-(1-&gt;3)-[alpha-D-Man-(1-&gt;3)-[alpha-D-Man-(1-&gt;6)]-alpha-D-Man-(1-&gt;6)]-beta-D-Man-(1-&gt;4)-beta-D-GlcNAc-(1-&gt;4)-beta-D-GlcNAc)-L-asparaginyl-[protein] (N-glucan mannose isomer 5A1,2) + 3 beta-D-mannose</text>
        <dbReference type="Rhea" id="RHEA:56028"/>
        <dbReference type="Rhea" id="RHEA-COMP:14358"/>
        <dbReference type="Rhea" id="RHEA-COMP:14367"/>
        <dbReference type="ChEBI" id="CHEBI:15377"/>
        <dbReference type="ChEBI" id="CHEBI:28563"/>
        <dbReference type="ChEBI" id="CHEBI:59087"/>
        <dbReference type="ChEBI" id="CHEBI:60628"/>
        <dbReference type="EC" id="3.2.1.113"/>
    </reaction>
</comment>
<evidence type="ECO:0000256" key="22">
    <source>
        <dbReference type="SAM" id="MobiDB-lite"/>
    </source>
</evidence>
<accession>A0A8J4V2T2</accession>
<evidence type="ECO:0000256" key="20">
    <source>
        <dbReference type="PIRSR" id="PIRSR601382-3"/>
    </source>
</evidence>
<dbReference type="EC" id="3.2.1.-" evidence="21"/>
<reference evidence="23" key="1">
    <citation type="submission" date="2020-01" db="EMBL/GenBank/DDBJ databases">
        <title>Development of genomics and gene disruption for Polysphondylium violaceum indicates a role for the polyketide synthase stlB in stalk morphogenesis.</title>
        <authorList>
            <person name="Narita B."/>
            <person name="Kawabe Y."/>
            <person name="Kin K."/>
            <person name="Saito T."/>
            <person name="Gibbs R."/>
            <person name="Kuspa A."/>
            <person name="Muzny D."/>
            <person name="Queller D."/>
            <person name="Richards S."/>
            <person name="Strassman J."/>
            <person name="Sucgang R."/>
            <person name="Worley K."/>
            <person name="Schaap P."/>
        </authorList>
    </citation>
    <scope>NUCLEOTIDE SEQUENCE</scope>
    <source>
        <strain evidence="23">QSvi11</strain>
    </source>
</reference>
<dbReference type="GO" id="GO:0005509">
    <property type="term" value="F:calcium ion binding"/>
    <property type="evidence" value="ECO:0007669"/>
    <property type="project" value="InterPro"/>
</dbReference>
<keyword evidence="24" id="KW-1185">Reference proteome</keyword>
<keyword evidence="13 20" id="KW-1015">Disulfide bond</keyword>
<feature type="active site" evidence="18">
    <location>
        <position position="354"/>
    </location>
</feature>
<dbReference type="OrthoDB" id="30822at2759"/>
<sequence length="591" mass="66537">NVNQVKKQDFSSSDINSFSSSSSNDNDISSSTSIDYSSSSSSLSSSSSSSNNNNKINLFDSSKNDESSDNEISIKIIDNSSGNDKKDSSSSKTQEIDIKIVDEKQPTDTEQKEYSPKPDGPFNRINKVYEENKAVNQYRAESVKEAMKFAWDNYKQYAWGRDELNPVSKTAEEWFGFGITIMDSIDTLFIMGLKDEFKDARDFVENLDMAKNTTIKVSVFEANIRVLGGLLSAYHLTEDPLFLKKAKEIGTLLLDAFDSSNPFPKAFIDVYTKKASYLRWTQNCALLAEVGTMFLEFEDLSLLTGNSVWKEKSDRIIDTLSKIKTRIPGLVPTKLKPEGTTSCAPAVTIGAMGDSYYEYLLKMWIYRDSAENYREMYLKAANSIIKNLYKEFNGVGFMSTTLINGNPESGLQEHLACFLGGMFALGAAANVSTDYKVNKEFMYIGEKITETCAKSYELSPTGLGPEHFLIKSNGEFKLSGHGQPIFFRLRPETVESLFILYRLTGDTKYQEWGWNIFEAINKYCRISSGYVGLKSAPDVNSVKDDRQQSYFMAETLKYLYLLFTDSSVIPLDEYVFNTEAHPIKIIKKTIV</sequence>
<dbReference type="Pfam" id="PF01532">
    <property type="entry name" value="Glyco_hydro_47"/>
    <property type="match status" value="1"/>
</dbReference>
<evidence type="ECO:0000256" key="16">
    <source>
        <dbReference type="ARBA" id="ARBA00047669"/>
    </source>
</evidence>
<dbReference type="GO" id="GO:0004571">
    <property type="term" value="F:mannosyl-oligosaccharide 1,2-alpha-mannosidase activity"/>
    <property type="evidence" value="ECO:0007669"/>
    <property type="project" value="UniProtKB-EC"/>
</dbReference>
<evidence type="ECO:0000256" key="3">
    <source>
        <dbReference type="ARBA" id="ARBA00004922"/>
    </source>
</evidence>
<evidence type="ECO:0000256" key="2">
    <source>
        <dbReference type="ARBA" id="ARBA00004323"/>
    </source>
</evidence>
<keyword evidence="5" id="KW-0812">Transmembrane</keyword>
<comment type="cofactor">
    <cofactor evidence="1 19">
        <name>Ca(2+)</name>
        <dbReference type="ChEBI" id="CHEBI:29108"/>
    </cofactor>
</comment>
<comment type="subcellular location">
    <subcellularLocation>
        <location evidence="2">Golgi apparatus membrane</location>
        <topology evidence="2">Single-pass type II membrane protein</topology>
    </subcellularLocation>
</comment>
<proteinExistence type="inferred from homology"/>
<feature type="disulfide bond" evidence="20">
    <location>
        <begin position="417"/>
        <end position="452"/>
    </location>
</feature>
<evidence type="ECO:0000256" key="1">
    <source>
        <dbReference type="ARBA" id="ARBA00001913"/>
    </source>
</evidence>
<comment type="similarity">
    <text evidence="4 21">Belongs to the glycosyl hydrolase 47 family.</text>
</comment>
<feature type="active site" description="Proton donor" evidence="18">
    <location>
        <position position="466"/>
    </location>
</feature>
<dbReference type="InterPro" id="IPR050749">
    <property type="entry name" value="Glycosyl_Hydrolase_47"/>
</dbReference>
<dbReference type="SUPFAM" id="SSF48225">
    <property type="entry name" value="Seven-hairpin glycosidases"/>
    <property type="match status" value="1"/>
</dbReference>
<dbReference type="Proteomes" id="UP000695562">
    <property type="component" value="Unassembled WGS sequence"/>
</dbReference>
<evidence type="ECO:0000256" key="9">
    <source>
        <dbReference type="ARBA" id="ARBA00022968"/>
    </source>
</evidence>
<organism evidence="23 24">
    <name type="scientific">Polysphondylium violaceum</name>
    <dbReference type="NCBI Taxonomy" id="133409"/>
    <lineage>
        <taxon>Eukaryota</taxon>
        <taxon>Amoebozoa</taxon>
        <taxon>Evosea</taxon>
        <taxon>Eumycetozoa</taxon>
        <taxon>Dictyostelia</taxon>
        <taxon>Dictyosteliales</taxon>
        <taxon>Dictyosteliaceae</taxon>
        <taxon>Polysphondylium</taxon>
    </lineage>
</organism>
<keyword evidence="15 21" id="KW-0326">Glycosidase</keyword>
<keyword evidence="12" id="KW-0472">Membrane</keyword>
<dbReference type="GO" id="GO:0009100">
    <property type="term" value="P:glycoprotein metabolic process"/>
    <property type="evidence" value="ECO:0007669"/>
    <property type="project" value="UniProtKB-ARBA"/>
</dbReference>
<keyword evidence="6 19" id="KW-0479">Metal-binding</keyword>
<dbReference type="PRINTS" id="PR00747">
    <property type="entry name" value="GLYHDRLASE47"/>
</dbReference>
<feature type="active site" evidence="18">
    <location>
        <position position="492"/>
    </location>
</feature>
<evidence type="ECO:0000256" key="6">
    <source>
        <dbReference type="ARBA" id="ARBA00022723"/>
    </source>
</evidence>
<feature type="region of interest" description="Disordered" evidence="22">
    <location>
        <begin position="74"/>
        <end position="123"/>
    </location>
</feature>
<evidence type="ECO:0000256" key="8">
    <source>
        <dbReference type="ARBA" id="ARBA00022837"/>
    </source>
</evidence>
<dbReference type="InterPro" id="IPR001382">
    <property type="entry name" value="Glyco_hydro_47"/>
</dbReference>
<keyword evidence="9" id="KW-0735">Signal-anchor</keyword>
<protein>
    <recommendedName>
        <fullName evidence="21">alpha-1,2-Mannosidase</fullName>
        <ecNumber evidence="21">3.2.1.-</ecNumber>
    </recommendedName>
</protein>
<dbReference type="EMBL" id="AJWJ01000752">
    <property type="protein sequence ID" value="KAF2069089.1"/>
    <property type="molecule type" value="Genomic_DNA"/>
</dbReference>
<evidence type="ECO:0000256" key="10">
    <source>
        <dbReference type="ARBA" id="ARBA00022989"/>
    </source>
</evidence>
<evidence type="ECO:0000313" key="23">
    <source>
        <dbReference type="EMBL" id="KAF2069089.1"/>
    </source>
</evidence>
<keyword evidence="10" id="KW-1133">Transmembrane helix</keyword>
<evidence type="ECO:0000256" key="18">
    <source>
        <dbReference type="PIRSR" id="PIRSR601382-1"/>
    </source>
</evidence>
<feature type="compositionally biased region" description="Basic and acidic residues" evidence="22">
    <location>
        <begin position="83"/>
        <end position="116"/>
    </location>
</feature>
<evidence type="ECO:0000256" key="12">
    <source>
        <dbReference type="ARBA" id="ARBA00023136"/>
    </source>
</evidence>
<dbReference type="FunFam" id="1.50.10.10:FF:000017">
    <property type="entry name" value="alpha-1,2-Mannosidase"/>
    <property type="match status" value="1"/>
</dbReference>
<feature type="active site" description="Proton donor" evidence="18">
    <location>
        <position position="221"/>
    </location>
</feature>
<keyword evidence="8 19" id="KW-0106">Calcium</keyword>
<keyword evidence="14" id="KW-0325">Glycoprotein</keyword>
<evidence type="ECO:0000256" key="4">
    <source>
        <dbReference type="ARBA" id="ARBA00007658"/>
    </source>
</evidence>
<dbReference type="GO" id="GO:0005783">
    <property type="term" value="C:endoplasmic reticulum"/>
    <property type="evidence" value="ECO:0007669"/>
    <property type="project" value="TreeGrafter"/>
</dbReference>
<feature type="non-terminal residue" evidence="23">
    <location>
        <position position="591"/>
    </location>
</feature>